<dbReference type="SUPFAM" id="SSF53098">
    <property type="entry name" value="Ribonuclease H-like"/>
    <property type="match status" value="1"/>
</dbReference>
<name>A0ABD2YRH4_9GENT</name>
<dbReference type="Gene3D" id="3.30.420.10">
    <property type="entry name" value="Ribonuclease H-like superfamily/Ribonuclease H"/>
    <property type="match status" value="1"/>
</dbReference>
<comment type="caution">
    <text evidence="2">The sequence shown here is derived from an EMBL/GenBank/DDBJ whole genome shotgun (WGS) entry which is preliminary data.</text>
</comment>
<feature type="domain" description="RNase H type-1" evidence="1">
    <location>
        <begin position="117"/>
        <end position="235"/>
    </location>
</feature>
<dbReference type="InterPro" id="IPR012337">
    <property type="entry name" value="RNaseH-like_sf"/>
</dbReference>
<dbReference type="InterPro" id="IPR044730">
    <property type="entry name" value="RNase_H-like_dom_plant"/>
</dbReference>
<dbReference type="PANTHER" id="PTHR47723:SF19">
    <property type="entry name" value="POLYNUCLEOTIDYL TRANSFERASE, RIBONUCLEASE H-LIKE SUPERFAMILY PROTEIN"/>
    <property type="match status" value="1"/>
</dbReference>
<dbReference type="Pfam" id="PF13456">
    <property type="entry name" value="RVT_3"/>
    <property type="match status" value="1"/>
</dbReference>
<dbReference type="EMBL" id="JBJUIK010000012">
    <property type="protein sequence ID" value="KAL3509953.1"/>
    <property type="molecule type" value="Genomic_DNA"/>
</dbReference>
<protein>
    <recommendedName>
        <fullName evidence="1">RNase H type-1 domain-containing protein</fullName>
    </recommendedName>
</protein>
<dbReference type="InterPro" id="IPR002156">
    <property type="entry name" value="RNaseH_domain"/>
</dbReference>
<dbReference type="InterPro" id="IPR036397">
    <property type="entry name" value="RNaseH_sf"/>
</dbReference>
<proteinExistence type="predicted"/>
<evidence type="ECO:0000259" key="1">
    <source>
        <dbReference type="Pfam" id="PF13456"/>
    </source>
</evidence>
<evidence type="ECO:0000313" key="2">
    <source>
        <dbReference type="EMBL" id="KAL3509953.1"/>
    </source>
</evidence>
<dbReference type="Proteomes" id="UP001630127">
    <property type="component" value="Unassembled WGS sequence"/>
</dbReference>
<accession>A0ABD2YRH4</accession>
<reference evidence="2 3" key="1">
    <citation type="submission" date="2024-11" db="EMBL/GenBank/DDBJ databases">
        <title>A near-complete genome assembly of Cinchona calisaya.</title>
        <authorList>
            <person name="Lian D.C."/>
            <person name="Zhao X.W."/>
            <person name="Wei L."/>
        </authorList>
    </citation>
    <scope>NUCLEOTIDE SEQUENCE [LARGE SCALE GENOMIC DNA]</scope>
    <source>
        <tissue evidence="2">Nenye</tissue>
    </source>
</reference>
<dbReference type="InterPro" id="IPR053151">
    <property type="entry name" value="RNase_H-like"/>
</dbReference>
<dbReference type="CDD" id="cd06222">
    <property type="entry name" value="RNase_H_like"/>
    <property type="match status" value="1"/>
</dbReference>
<keyword evidence="3" id="KW-1185">Reference proteome</keyword>
<gene>
    <name evidence="2" type="ORF">ACH5RR_029354</name>
</gene>
<dbReference type="AlphaFoldDB" id="A0ABD2YRH4"/>
<evidence type="ECO:0000313" key="3">
    <source>
        <dbReference type="Proteomes" id="UP001630127"/>
    </source>
</evidence>
<sequence length="273" mass="30154">MLSLVSQNIKAGISMLSLVSQNISLLGFGRVGGCFTYSSIGVTTLSHKLNIWWLRLSSTLDRQLLAVLPMIVCWHLCLVNPFETSYLHGLVVTKRPKAFMPILIYWKLLPTGSVKLNVDGSLITSSGLADGRGLVRDSNGLLLRGFACSFGHQTIMAAKAMSQIEGINLCLQLGYTDIKIETNSLALCRMILEDSHHPWRLDALNRKAKNLSPYIWFSIVHIYREANRAVHFLTKLGSEAPLLRLVFDSSLAPQGLHGLVQLDAAKTPSVRLT</sequence>
<organism evidence="2 3">
    <name type="scientific">Cinchona calisaya</name>
    <dbReference type="NCBI Taxonomy" id="153742"/>
    <lineage>
        <taxon>Eukaryota</taxon>
        <taxon>Viridiplantae</taxon>
        <taxon>Streptophyta</taxon>
        <taxon>Embryophyta</taxon>
        <taxon>Tracheophyta</taxon>
        <taxon>Spermatophyta</taxon>
        <taxon>Magnoliopsida</taxon>
        <taxon>eudicotyledons</taxon>
        <taxon>Gunneridae</taxon>
        <taxon>Pentapetalae</taxon>
        <taxon>asterids</taxon>
        <taxon>lamiids</taxon>
        <taxon>Gentianales</taxon>
        <taxon>Rubiaceae</taxon>
        <taxon>Cinchonoideae</taxon>
        <taxon>Cinchoneae</taxon>
        <taxon>Cinchona</taxon>
    </lineage>
</organism>
<dbReference type="PANTHER" id="PTHR47723">
    <property type="entry name" value="OS05G0353850 PROTEIN"/>
    <property type="match status" value="1"/>
</dbReference>